<reference evidence="6 7" key="1">
    <citation type="journal article" date="2014" name="ISME J.">
        <title>Ecophysiology of Thioploca ingrica as revealed by the complete genome sequence supplemented with proteomic evidence.</title>
        <authorList>
            <person name="Kojima H."/>
            <person name="Ogura Y."/>
            <person name="Yamamoto N."/>
            <person name="Togashi T."/>
            <person name="Mori H."/>
            <person name="Watanabe T."/>
            <person name="Nemoto F."/>
            <person name="Kurokawa K."/>
            <person name="Hayashi T."/>
            <person name="Fukui M."/>
        </authorList>
    </citation>
    <scope>NUCLEOTIDE SEQUENCE [LARGE SCALE GENOMIC DNA]</scope>
</reference>
<sequence length="303" mass="33799">MSITDSQALNTHFAISNHVEFKTNPGGLTIAEITNDHAVATVALQGGHVMTFRPREQDPVIWLSNAARFELGKSIRGGVPICWPWFGPHTTDRNKPTHGFARTVLWKVLEIKTLDDGETQIALELINTPATQAQWSYPSQLQIIITVGMELRIELITRNTGQETFSIGEALHTYFHVSDVSRIQIQGLEDCHYLDKVDNSQHKQQAGPVTIHSEVDRVYLNTRANCLIEDPGLNRRIRIAKQGSQSTVVWNPWIEKATQMGDFGDPGYLEMVCVETANALDNVVTVKPGETHRLEAVISVESL</sequence>
<dbReference type="PANTHER" id="PTHR11122">
    <property type="entry name" value="APOSPORY-ASSOCIATED PROTEIN C-RELATED"/>
    <property type="match status" value="1"/>
</dbReference>
<comment type="similarity">
    <text evidence="2 4">Belongs to the glucose-6-phosphate 1-epimerase family.</text>
</comment>
<dbReference type="InterPro" id="IPR014718">
    <property type="entry name" value="GH-type_carb-bd"/>
</dbReference>
<dbReference type="STRING" id="40754.THII_0435"/>
<dbReference type="Proteomes" id="UP000031623">
    <property type="component" value="Chromosome"/>
</dbReference>
<dbReference type="KEGG" id="tig:THII_0435"/>
<evidence type="ECO:0000256" key="5">
    <source>
        <dbReference type="PIRSR" id="PIRSR016020-1"/>
    </source>
</evidence>
<evidence type="ECO:0000313" key="6">
    <source>
        <dbReference type="EMBL" id="BAP54732.1"/>
    </source>
</evidence>
<name>A0A090AHG8_9GAMM</name>
<accession>A0A090AHG8</accession>
<evidence type="ECO:0000256" key="1">
    <source>
        <dbReference type="ARBA" id="ARBA00001096"/>
    </source>
</evidence>
<dbReference type="PANTHER" id="PTHR11122:SF13">
    <property type="entry name" value="GLUCOSE-6-PHOSPHATE 1-EPIMERASE"/>
    <property type="match status" value="1"/>
</dbReference>
<dbReference type="CDD" id="cd09020">
    <property type="entry name" value="D-hex-6-P-epi_like"/>
    <property type="match status" value="1"/>
</dbReference>
<dbReference type="OrthoDB" id="9790727at2"/>
<dbReference type="Pfam" id="PF01263">
    <property type="entry name" value="Aldose_epim"/>
    <property type="match status" value="1"/>
</dbReference>
<dbReference type="InterPro" id="IPR008183">
    <property type="entry name" value="Aldose_1/G6P_1-epimerase"/>
</dbReference>
<dbReference type="GO" id="GO:0047938">
    <property type="term" value="F:glucose-6-phosphate 1-epimerase activity"/>
    <property type="evidence" value="ECO:0007669"/>
    <property type="project" value="UniProtKB-UniRule"/>
</dbReference>
<gene>
    <name evidence="6" type="ORF">THII_0435</name>
</gene>
<dbReference type="GO" id="GO:0005737">
    <property type="term" value="C:cytoplasm"/>
    <property type="evidence" value="ECO:0007669"/>
    <property type="project" value="TreeGrafter"/>
</dbReference>
<dbReference type="Gene3D" id="2.70.98.10">
    <property type="match status" value="1"/>
</dbReference>
<dbReference type="EC" id="5.1.3.15" evidence="4"/>
<dbReference type="HOGENOM" id="CLU_048345_4_0_6"/>
<proteinExistence type="inferred from homology"/>
<feature type="active site" evidence="5">
    <location>
        <position position="275"/>
    </location>
</feature>
<evidence type="ECO:0000256" key="2">
    <source>
        <dbReference type="ARBA" id="ARBA00005866"/>
    </source>
</evidence>
<dbReference type="AlphaFoldDB" id="A0A090AHG8"/>
<dbReference type="GO" id="GO:0005975">
    <property type="term" value="P:carbohydrate metabolic process"/>
    <property type="evidence" value="ECO:0007669"/>
    <property type="project" value="InterPro"/>
</dbReference>
<dbReference type="GO" id="GO:0030246">
    <property type="term" value="F:carbohydrate binding"/>
    <property type="evidence" value="ECO:0007669"/>
    <property type="project" value="UniProtKB-UniRule"/>
</dbReference>
<keyword evidence="3 4" id="KW-0413">Isomerase</keyword>
<evidence type="ECO:0000256" key="4">
    <source>
        <dbReference type="PIRNR" id="PIRNR016020"/>
    </source>
</evidence>
<dbReference type="PIRSF" id="PIRSF016020">
    <property type="entry name" value="PHexose_mutarotase"/>
    <property type="match status" value="1"/>
</dbReference>
<organism evidence="6 7">
    <name type="scientific">Thioploca ingrica</name>
    <dbReference type="NCBI Taxonomy" id="40754"/>
    <lineage>
        <taxon>Bacteria</taxon>
        <taxon>Pseudomonadati</taxon>
        <taxon>Pseudomonadota</taxon>
        <taxon>Gammaproteobacteria</taxon>
        <taxon>Thiotrichales</taxon>
        <taxon>Thiotrichaceae</taxon>
        <taxon>Thioploca</taxon>
    </lineage>
</organism>
<comment type="catalytic activity">
    <reaction evidence="1">
        <text>alpha-D-glucose 6-phosphate = beta-D-glucose 6-phosphate</text>
        <dbReference type="Rhea" id="RHEA:16249"/>
        <dbReference type="ChEBI" id="CHEBI:58225"/>
        <dbReference type="ChEBI" id="CHEBI:58247"/>
        <dbReference type="EC" id="5.1.3.15"/>
    </reaction>
</comment>
<evidence type="ECO:0000313" key="7">
    <source>
        <dbReference type="Proteomes" id="UP000031623"/>
    </source>
</evidence>
<dbReference type="InterPro" id="IPR025532">
    <property type="entry name" value="G6P_1-epimerase"/>
</dbReference>
<feature type="active site" evidence="5">
    <location>
        <position position="172"/>
    </location>
</feature>
<keyword evidence="7" id="KW-1185">Reference proteome</keyword>
<evidence type="ECO:0000256" key="3">
    <source>
        <dbReference type="ARBA" id="ARBA00023235"/>
    </source>
</evidence>
<protein>
    <recommendedName>
        <fullName evidence="4">Putative glucose-6-phosphate 1-epimerase</fullName>
        <ecNumber evidence="4">5.1.3.15</ecNumber>
    </recommendedName>
</protein>
<dbReference type="InterPro" id="IPR011013">
    <property type="entry name" value="Gal_mutarotase_sf_dom"/>
</dbReference>
<dbReference type="SUPFAM" id="SSF74650">
    <property type="entry name" value="Galactose mutarotase-like"/>
    <property type="match status" value="1"/>
</dbReference>
<dbReference type="EMBL" id="AP014633">
    <property type="protein sequence ID" value="BAP54732.1"/>
    <property type="molecule type" value="Genomic_DNA"/>
</dbReference>